<dbReference type="GO" id="GO:0005524">
    <property type="term" value="F:ATP binding"/>
    <property type="evidence" value="ECO:0007669"/>
    <property type="project" value="UniProtKB-KW"/>
</dbReference>
<keyword evidence="2 5" id="KW-0067">ATP-binding</keyword>
<organism evidence="5 6">
    <name type="scientific">Actinomadura fibrosa</name>
    <dbReference type="NCBI Taxonomy" id="111802"/>
    <lineage>
        <taxon>Bacteria</taxon>
        <taxon>Bacillati</taxon>
        <taxon>Actinomycetota</taxon>
        <taxon>Actinomycetes</taxon>
        <taxon>Streptosporangiales</taxon>
        <taxon>Thermomonosporaceae</taxon>
        <taxon>Actinomadura</taxon>
    </lineage>
</organism>
<dbReference type="InterPro" id="IPR011990">
    <property type="entry name" value="TPR-like_helical_dom_sf"/>
</dbReference>
<feature type="domain" description="Orc1-like AAA ATPase" evidence="4">
    <location>
        <begin position="42"/>
        <end position="214"/>
    </location>
</feature>
<evidence type="ECO:0000256" key="1">
    <source>
        <dbReference type="ARBA" id="ARBA00022741"/>
    </source>
</evidence>
<dbReference type="PANTHER" id="PTHR16305">
    <property type="entry name" value="TESTICULAR SOLUBLE ADENYLYL CYCLASE"/>
    <property type="match status" value="1"/>
</dbReference>
<keyword evidence="6" id="KW-1185">Reference proteome</keyword>
<keyword evidence="1" id="KW-0547">Nucleotide-binding</keyword>
<accession>A0ABW2XJ25</accession>
<evidence type="ECO:0000259" key="4">
    <source>
        <dbReference type="Pfam" id="PF13191"/>
    </source>
</evidence>
<dbReference type="PANTHER" id="PTHR16305:SF35">
    <property type="entry name" value="TRANSCRIPTIONAL ACTIVATOR DOMAIN"/>
    <property type="match status" value="1"/>
</dbReference>
<dbReference type="InterPro" id="IPR041664">
    <property type="entry name" value="AAA_16"/>
</dbReference>
<sequence>MRDARPGPRGALSGDAGAATAGASTATAPTAGTSARTTSPVLIGRARESAELDAALRAARAGTPSAVLLGGEAGVGKTRLVGAFGERARAAGARFLVGGCLELGTESLPFAPFTAALRGLVRDIGVDGVRALLPPGTGDELGRLLPDFGESDGDASTGEARARLFELVLTLLERLAAARPVVLVVEDAHWADRSTRDLLVFLVRNLGEGVPLLVAATYRTEALDRSHPLRPLLTELGRLDHVRRVEVERLGRDEVGELARGISGTAPATRDLDGLFARSEGNPLFVEALVGSGGGPDLPESLRDLLLGAVQRLPDDTQEILRVAAGGGARVDHELLAAVAGLDERALTRGLRPAVASNTLVVDGDGYAFRHALIREAVHDDLLPGERARLHVRYAEVLEERPALMPARQRMLTLAHHWHEARDPVRALTAAWRAVGETRKALAHAEGLRMAERVLELWDRVPDAADRVGAPRSEVMEQAVLLADLAGEAETGVRLATAALAAEDDLDRTARLYERRGLMGLRIGRDGALDDLRAAVRAAPADPPGPTRARVLATLAHKTVALHGTQEESRAAAQEARAVARAVGDVHVELELDLRAAWEDLLREGDLDASLGLLDRVAQRAWEIGAFEPMLSAVSSRSDLLETYGRHRDAAEEAARGIAPAERYGVARTAGVFLAFNAAEPLFSLGRWDEAIEVIDRALAKDPPSVVRGCLEFLAGTIAAARGDLAAAAEHAAAARGLIVYGDARRAQDLFPVCRLDALVALGRGQPARALDALRPVLAERGLPEDSRYALPALVTAATACAELRDAQALAAVRDRAAGIRTLGPVQEAYRLTFAAEAARAGGDLDRRAWEAAVAAWEALEQPYSAALALTRAAEAAAAAGDRDGAAGRLRRAASLADALGAVPLRGEIDRLARRARVTLGTGPDGAGAAEPSGAA</sequence>
<name>A0ABW2XJ25_9ACTN</name>
<dbReference type="Gene3D" id="3.40.50.300">
    <property type="entry name" value="P-loop containing nucleotide triphosphate hydrolases"/>
    <property type="match status" value="1"/>
</dbReference>
<gene>
    <name evidence="5" type="ORF">ACFQZM_17335</name>
</gene>
<dbReference type="Pfam" id="PF13191">
    <property type="entry name" value="AAA_16"/>
    <property type="match status" value="1"/>
</dbReference>
<dbReference type="SUPFAM" id="SSF48452">
    <property type="entry name" value="TPR-like"/>
    <property type="match status" value="1"/>
</dbReference>
<evidence type="ECO:0000313" key="5">
    <source>
        <dbReference type="EMBL" id="MFD0686266.1"/>
    </source>
</evidence>
<evidence type="ECO:0000313" key="6">
    <source>
        <dbReference type="Proteomes" id="UP001597063"/>
    </source>
</evidence>
<feature type="region of interest" description="Disordered" evidence="3">
    <location>
        <begin position="1"/>
        <end position="40"/>
    </location>
</feature>
<dbReference type="EMBL" id="JBHTGP010000008">
    <property type="protein sequence ID" value="MFD0686266.1"/>
    <property type="molecule type" value="Genomic_DNA"/>
</dbReference>
<protein>
    <submittedName>
        <fullName evidence="5">ATP-binding protein</fullName>
    </submittedName>
</protein>
<dbReference type="InterPro" id="IPR027417">
    <property type="entry name" value="P-loop_NTPase"/>
</dbReference>
<feature type="compositionally biased region" description="Low complexity" evidence="3">
    <location>
        <begin position="10"/>
        <end position="39"/>
    </location>
</feature>
<comment type="caution">
    <text evidence="5">The sequence shown here is derived from an EMBL/GenBank/DDBJ whole genome shotgun (WGS) entry which is preliminary data.</text>
</comment>
<reference evidence="6" key="1">
    <citation type="journal article" date="2019" name="Int. J. Syst. Evol. Microbiol.">
        <title>The Global Catalogue of Microorganisms (GCM) 10K type strain sequencing project: providing services to taxonomists for standard genome sequencing and annotation.</title>
        <authorList>
            <consortium name="The Broad Institute Genomics Platform"/>
            <consortium name="The Broad Institute Genome Sequencing Center for Infectious Disease"/>
            <person name="Wu L."/>
            <person name="Ma J."/>
        </authorList>
    </citation>
    <scope>NUCLEOTIDE SEQUENCE [LARGE SCALE GENOMIC DNA]</scope>
    <source>
        <strain evidence="6">JCM 9371</strain>
    </source>
</reference>
<dbReference type="RefSeq" id="WP_378322996.1">
    <property type="nucleotide sequence ID" value="NZ_JBHTGP010000008.1"/>
</dbReference>
<dbReference type="SUPFAM" id="SSF52540">
    <property type="entry name" value="P-loop containing nucleoside triphosphate hydrolases"/>
    <property type="match status" value="1"/>
</dbReference>
<proteinExistence type="predicted"/>
<evidence type="ECO:0000256" key="2">
    <source>
        <dbReference type="ARBA" id="ARBA00022840"/>
    </source>
</evidence>
<feature type="non-terminal residue" evidence="5">
    <location>
        <position position="936"/>
    </location>
</feature>
<evidence type="ECO:0000256" key="3">
    <source>
        <dbReference type="SAM" id="MobiDB-lite"/>
    </source>
</evidence>
<dbReference type="Proteomes" id="UP001597063">
    <property type="component" value="Unassembled WGS sequence"/>
</dbReference>